<accession>A0ABQ5BBY6</accession>
<sequence length="219" mass="24762">MVFRSKQYYLGRFRLTQKGYGFFLGLAGYYRKFIKGFGSIAAPLHKLVGNGPFVWDEAANKAFELLKIALTTTPTLGLPNWSKPFTIKCDGSGVGIGIVLTQNGKPLAYFSALLKGTMLSWSTYEKEMFAVVKAVRKWRPYLLGRAFVVKTDHMRLKYLLEQCISTPAQTRWLPKILGIDYKIEYKKGATNRGADALSRCCEFQFMALSHPCTTLWSDI</sequence>
<evidence type="ECO:0000313" key="9">
    <source>
        <dbReference type="Proteomes" id="UP001151760"/>
    </source>
</evidence>
<keyword evidence="9" id="KW-1185">Reference proteome</keyword>
<dbReference type="PANTHER" id="PTHR34072:SF55">
    <property type="entry name" value="DNA_RNA POLYMERASES SUPERFAMILY PROTEIN"/>
    <property type="match status" value="1"/>
</dbReference>
<dbReference type="SUPFAM" id="SSF56672">
    <property type="entry name" value="DNA/RNA polymerases"/>
    <property type="match status" value="1"/>
</dbReference>
<dbReference type="Gene3D" id="3.30.70.270">
    <property type="match status" value="1"/>
</dbReference>
<keyword evidence="2" id="KW-0548">Nucleotidyltransferase</keyword>
<dbReference type="InterPro" id="IPR041373">
    <property type="entry name" value="RT_RNaseH"/>
</dbReference>
<evidence type="ECO:0000256" key="1">
    <source>
        <dbReference type="ARBA" id="ARBA00022679"/>
    </source>
</evidence>
<keyword evidence="5" id="KW-0378">Hydrolase</keyword>
<proteinExistence type="predicted"/>
<keyword evidence="4" id="KW-0255">Endonuclease</keyword>
<keyword evidence="1" id="KW-0808">Transferase</keyword>
<gene>
    <name evidence="8" type="ORF">Tco_0859080</name>
</gene>
<reference evidence="8" key="1">
    <citation type="journal article" date="2022" name="Int. J. Mol. Sci.">
        <title>Draft Genome of Tanacetum Coccineum: Genomic Comparison of Closely Related Tanacetum-Family Plants.</title>
        <authorList>
            <person name="Yamashiro T."/>
            <person name="Shiraishi A."/>
            <person name="Nakayama K."/>
            <person name="Satake H."/>
        </authorList>
    </citation>
    <scope>NUCLEOTIDE SEQUENCE</scope>
</reference>
<dbReference type="InterPro" id="IPR043502">
    <property type="entry name" value="DNA/RNA_pol_sf"/>
</dbReference>
<dbReference type="InterPro" id="IPR043128">
    <property type="entry name" value="Rev_trsase/Diguanyl_cyclase"/>
</dbReference>
<dbReference type="EMBL" id="BQNB010013116">
    <property type="protein sequence ID" value="GJT12038.1"/>
    <property type="molecule type" value="Genomic_DNA"/>
</dbReference>
<keyword evidence="3" id="KW-0540">Nuclease</keyword>
<evidence type="ECO:0000256" key="6">
    <source>
        <dbReference type="ARBA" id="ARBA00022918"/>
    </source>
</evidence>
<organism evidence="8 9">
    <name type="scientific">Tanacetum coccineum</name>
    <dbReference type="NCBI Taxonomy" id="301880"/>
    <lineage>
        <taxon>Eukaryota</taxon>
        <taxon>Viridiplantae</taxon>
        <taxon>Streptophyta</taxon>
        <taxon>Embryophyta</taxon>
        <taxon>Tracheophyta</taxon>
        <taxon>Spermatophyta</taxon>
        <taxon>Magnoliopsida</taxon>
        <taxon>eudicotyledons</taxon>
        <taxon>Gunneridae</taxon>
        <taxon>Pentapetalae</taxon>
        <taxon>asterids</taxon>
        <taxon>campanulids</taxon>
        <taxon>Asterales</taxon>
        <taxon>Asteraceae</taxon>
        <taxon>Asteroideae</taxon>
        <taxon>Anthemideae</taxon>
        <taxon>Anthemidinae</taxon>
        <taxon>Tanacetum</taxon>
    </lineage>
</organism>
<evidence type="ECO:0000313" key="8">
    <source>
        <dbReference type="EMBL" id="GJT12038.1"/>
    </source>
</evidence>
<evidence type="ECO:0000256" key="4">
    <source>
        <dbReference type="ARBA" id="ARBA00022759"/>
    </source>
</evidence>
<comment type="caution">
    <text evidence="8">The sequence shown here is derived from an EMBL/GenBank/DDBJ whole genome shotgun (WGS) entry which is preliminary data.</text>
</comment>
<dbReference type="PANTHER" id="PTHR34072">
    <property type="entry name" value="ENZYMATIC POLYPROTEIN-RELATED"/>
    <property type="match status" value="1"/>
</dbReference>
<evidence type="ECO:0000256" key="3">
    <source>
        <dbReference type="ARBA" id="ARBA00022722"/>
    </source>
</evidence>
<dbReference type="CDD" id="cd09274">
    <property type="entry name" value="RNase_HI_RT_Ty3"/>
    <property type="match status" value="1"/>
</dbReference>
<protein>
    <submittedName>
        <fullName evidence="8">Transposon ty3-G gag-pol polyprotein</fullName>
    </submittedName>
</protein>
<name>A0ABQ5BBY6_9ASTR</name>
<evidence type="ECO:0000256" key="5">
    <source>
        <dbReference type="ARBA" id="ARBA00022801"/>
    </source>
</evidence>
<feature type="domain" description="Reverse transcriptase RNase H-like" evidence="7">
    <location>
        <begin position="81"/>
        <end position="174"/>
    </location>
</feature>
<evidence type="ECO:0000256" key="2">
    <source>
        <dbReference type="ARBA" id="ARBA00022695"/>
    </source>
</evidence>
<reference evidence="8" key="2">
    <citation type="submission" date="2022-01" db="EMBL/GenBank/DDBJ databases">
        <authorList>
            <person name="Yamashiro T."/>
            <person name="Shiraishi A."/>
            <person name="Satake H."/>
            <person name="Nakayama K."/>
        </authorList>
    </citation>
    <scope>NUCLEOTIDE SEQUENCE</scope>
</reference>
<dbReference type="Proteomes" id="UP001151760">
    <property type="component" value="Unassembled WGS sequence"/>
</dbReference>
<evidence type="ECO:0000259" key="7">
    <source>
        <dbReference type="Pfam" id="PF17917"/>
    </source>
</evidence>
<keyword evidence="6" id="KW-0695">RNA-directed DNA polymerase</keyword>
<dbReference type="Gene3D" id="3.10.20.370">
    <property type="match status" value="1"/>
</dbReference>
<dbReference type="Pfam" id="PF17917">
    <property type="entry name" value="RT_RNaseH"/>
    <property type="match status" value="1"/>
</dbReference>